<accession>A0A5M3MNC8</accession>
<proteinExistence type="predicted"/>
<gene>
    <name evidence="2" type="ORF">CONPUDRAFT_166047</name>
</gene>
<dbReference type="OrthoDB" id="3191896at2759"/>
<dbReference type="GeneID" id="19205459"/>
<dbReference type="EMBL" id="JH711579">
    <property type="protein sequence ID" value="EIW80546.1"/>
    <property type="molecule type" value="Genomic_DNA"/>
</dbReference>
<comment type="caution">
    <text evidence="2">The sequence shown here is derived from an EMBL/GenBank/DDBJ whole genome shotgun (WGS) entry which is preliminary data.</text>
</comment>
<keyword evidence="3" id="KW-1185">Reference proteome</keyword>
<sequence length="309" mass="32337">MLSSLESLQPLEEKFKRIEEELEQRARLEEEREALEEAGGRSSVVGTRQRRAGSISVTRFGEPPEQTDGSASPDGTATTPLASAARRSQYYHTLAHPKSFDSLVSTASNSSNDARHFEDTHQTTQVERIAPRPSISFSPLPSFSLSRGKGVSSLLPKRLSRAASSGVLGSPLGADFGCVAAGGSGAGGGGLVIGVCIEEKTGDAHAEEHGIALAPGMQGVASAAYAGDGSTMPPGSRSSSRADVHSHGGHHHAMGSISRAGGNKLVSKRPRAATVGVPMLHPDQQPGEGGNGWMDRAKEAMKLRRKKSE</sequence>
<evidence type="ECO:0000313" key="3">
    <source>
        <dbReference type="Proteomes" id="UP000053558"/>
    </source>
</evidence>
<dbReference type="RefSeq" id="XP_007769478.1">
    <property type="nucleotide sequence ID" value="XM_007771288.1"/>
</dbReference>
<dbReference type="KEGG" id="cput:CONPUDRAFT_166047"/>
<evidence type="ECO:0000256" key="1">
    <source>
        <dbReference type="SAM" id="MobiDB-lite"/>
    </source>
</evidence>
<evidence type="ECO:0000313" key="2">
    <source>
        <dbReference type="EMBL" id="EIW80546.1"/>
    </source>
</evidence>
<name>A0A5M3MNC8_CONPW</name>
<feature type="region of interest" description="Disordered" evidence="1">
    <location>
        <begin position="228"/>
        <end position="309"/>
    </location>
</feature>
<feature type="region of interest" description="Disordered" evidence="1">
    <location>
        <begin position="30"/>
        <end position="79"/>
    </location>
</feature>
<organism evidence="2 3">
    <name type="scientific">Coniophora puteana (strain RWD-64-598)</name>
    <name type="common">Brown rot fungus</name>
    <dbReference type="NCBI Taxonomy" id="741705"/>
    <lineage>
        <taxon>Eukaryota</taxon>
        <taxon>Fungi</taxon>
        <taxon>Dikarya</taxon>
        <taxon>Basidiomycota</taxon>
        <taxon>Agaricomycotina</taxon>
        <taxon>Agaricomycetes</taxon>
        <taxon>Agaricomycetidae</taxon>
        <taxon>Boletales</taxon>
        <taxon>Coniophorineae</taxon>
        <taxon>Coniophoraceae</taxon>
        <taxon>Coniophora</taxon>
    </lineage>
</organism>
<dbReference type="Proteomes" id="UP000053558">
    <property type="component" value="Unassembled WGS sequence"/>
</dbReference>
<feature type="region of interest" description="Disordered" evidence="1">
    <location>
        <begin position="104"/>
        <end position="133"/>
    </location>
</feature>
<protein>
    <submittedName>
        <fullName evidence="2">Uncharacterized protein</fullName>
    </submittedName>
</protein>
<reference evidence="3" key="1">
    <citation type="journal article" date="2012" name="Science">
        <title>The Paleozoic origin of enzymatic lignin decomposition reconstructed from 31 fungal genomes.</title>
        <authorList>
            <person name="Floudas D."/>
            <person name="Binder M."/>
            <person name="Riley R."/>
            <person name="Barry K."/>
            <person name="Blanchette R.A."/>
            <person name="Henrissat B."/>
            <person name="Martinez A.T."/>
            <person name="Otillar R."/>
            <person name="Spatafora J.W."/>
            <person name="Yadav J.S."/>
            <person name="Aerts A."/>
            <person name="Benoit I."/>
            <person name="Boyd A."/>
            <person name="Carlson A."/>
            <person name="Copeland A."/>
            <person name="Coutinho P.M."/>
            <person name="de Vries R.P."/>
            <person name="Ferreira P."/>
            <person name="Findley K."/>
            <person name="Foster B."/>
            <person name="Gaskell J."/>
            <person name="Glotzer D."/>
            <person name="Gorecki P."/>
            <person name="Heitman J."/>
            <person name="Hesse C."/>
            <person name="Hori C."/>
            <person name="Igarashi K."/>
            <person name="Jurgens J.A."/>
            <person name="Kallen N."/>
            <person name="Kersten P."/>
            <person name="Kohler A."/>
            <person name="Kuees U."/>
            <person name="Kumar T.K.A."/>
            <person name="Kuo A."/>
            <person name="LaButti K."/>
            <person name="Larrondo L.F."/>
            <person name="Lindquist E."/>
            <person name="Ling A."/>
            <person name="Lombard V."/>
            <person name="Lucas S."/>
            <person name="Lundell T."/>
            <person name="Martin R."/>
            <person name="McLaughlin D.J."/>
            <person name="Morgenstern I."/>
            <person name="Morin E."/>
            <person name="Murat C."/>
            <person name="Nagy L.G."/>
            <person name="Nolan M."/>
            <person name="Ohm R.A."/>
            <person name="Patyshakuliyeva A."/>
            <person name="Rokas A."/>
            <person name="Ruiz-Duenas F.J."/>
            <person name="Sabat G."/>
            <person name="Salamov A."/>
            <person name="Samejima M."/>
            <person name="Schmutz J."/>
            <person name="Slot J.C."/>
            <person name="St John F."/>
            <person name="Stenlid J."/>
            <person name="Sun H."/>
            <person name="Sun S."/>
            <person name="Syed K."/>
            <person name="Tsang A."/>
            <person name="Wiebenga A."/>
            <person name="Young D."/>
            <person name="Pisabarro A."/>
            <person name="Eastwood D.C."/>
            <person name="Martin F."/>
            <person name="Cullen D."/>
            <person name="Grigoriev I.V."/>
            <person name="Hibbett D.S."/>
        </authorList>
    </citation>
    <scope>NUCLEOTIDE SEQUENCE [LARGE SCALE GENOMIC DNA]</scope>
    <source>
        <strain evidence="3">RWD-64-598 SS2</strain>
    </source>
</reference>
<dbReference type="AlphaFoldDB" id="A0A5M3MNC8"/>
<feature type="compositionally biased region" description="Polar residues" evidence="1">
    <location>
        <begin position="67"/>
        <end position="79"/>
    </location>
</feature>